<sequence>MKRTLVFLFLTAVLALRAEERFAFDQSDAKANDFVFSLI</sequence>
<reference evidence="1 2" key="1">
    <citation type="journal article" date="2008" name="DNA Res.">
        <title>Determination of the genome sequence of Porphyromonas gingivalis strain ATCC 33277 and genomic comparison with strain W83 revealed extensive genome rearrangements in P. gingivalis.</title>
        <authorList>
            <person name="Naito M."/>
            <person name="Hirakawa H."/>
            <person name="Yamashita A."/>
            <person name="Ohara N."/>
            <person name="Shoji M."/>
            <person name="Yukitake H."/>
            <person name="Nakayama K."/>
            <person name="Toh H."/>
            <person name="Yoshimura F."/>
            <person name="Kuhara S."/>
            <person name="Hattori M."/>
            <person name="Hayashi T."/>
            <person name="Nakayama K."/>
        </authorList>
    </citation>
    <scope>NUCLEOTIDE SEQUENCE [LARGE SCALE GENOMIC DNA]</scope>
    <source>
        <strain evidence="2">ATCC 33277 / DSM 20709 / CIP 103683 / JCM 12257 / NCTC 11834 / 2561</strain>
    </source>
</reference>
<protein>
    <submittedName>
        <fullName evidence="1">Uncharacterized protein</fullName>
    </submittedName>
</protein>
<evidence type="ECO:0000313" key="2">
    <source>
        <dbReference type="Proteomes" id="UP000008842"/>
    </source>
</evidence>
<proteinExistence type="predicted"/>
<dbReference type="KEGG" id="pgn:PGN_1908"/>
<gene>
    <name evidence="1" type="ordered locus">PGN_1908</name>
</gene>
<name>B2RM32_PORG3</name>
<dbReference type="AlphaFoldDB" id="B2RM32"/>
<dbReference type="Proteomes" id="UP000008842">
    <property type="component" value="Chromosome"/>
</dbReference>
<organism evidence="1 2">
    <name type="scientific">Porphyromonas gingivalis (strain ATCC 33277 / DSM 20709 / CIP 103683 / JCM 12257 / NCTC 11834 / 2561)</name>
    <dbReference type="NCBI Taxonomy" id="431947"/>
    <lineage>
        <taxon>Bacteria</taxon>
        <taxon>Pseudomonadati</taxon>
        <taxon>Bacteroidota</taxon>
        <taxon>Bacteroidia</taxon>
        <taxon>Bacteroidales</taxon>
        <taxon>Porphyromonadaceae</taxon>
        <taxon>Porphyromonas</taxon>
    </lineage>
</organism>
<dbReference type="HOGENOM" id="CLU_3314418_0_0_10"/>
<accession>B2RM32</accession>
<dbReference type="EMBL" id="AP009380">
    <property type="protein sequence ID" value="BAG34427.1"/>
    <property type="molecule type" value="Genomic_DNA"/>
</dbReference>
<evidence type="ECO:0000313" key="1">
    <source>
        <dbReference type="EMBL" id="BAG34427.1"/>
    </source>
</evidence>